<dbReference type="EMBL" id="PKMI01000020">
    <property type="protein sequence ID" value="RBA15897.1"/>
    <property type="molecule type" value="Genomic_DNA"/>
</dbReference>
<dbReference type="PROSITE" id="PS50082">
    <property type="entry name" value="WD_REPEATS_2"/>
    <property type="match status" value="2"/>
</dbReference>
<dbReference type="Gene3D" id="3.40.50.300">
    <property type="entry name" value="P-loop containing nucleotide triphosphate hydrolases"/>
    <property type="match status" value="1"/>
</dbReference>
<sequence length="1274" mass="143047">MAYEINIKENKAGPLSIQNNIAILPESPEEVRNTTRRDLLARIGPQVRKPTISPGTCRWILSDPQFEAWHESSSQHILWITGRAGKGKSHLAAFITQSLTHKPRSQYPPLVLQVSCDNSDIRRSTSLSVHLNILHQILNFPRCDKTLQDTAAAILRDPHTRFDSNLPREDLWDLIKDFVNRPLRITESVDSDYPMYLVLDGLDECDPESIEDLCTKLQQICADESRERGPFFKIVVLSRPLGNMQRLKSWINLDDDQQYGQRISTEIGLFIEDQMQPILGSRKSALKVLKTILSERSHGTFLWVSLALNILKSRRTDLEDILTGGRRDLLDAILPAGLQSMYNRMLLEALGGKYDGQHNPDPESCAKIIRYICTAYRPLTQAELQTAVGIPHISTVIGYCRHVLSQSSIGIGPAPDNADDISRDDSNERIIQLLHLSLKDYLLQSPNFQVPASLGLIAWPLLSRTVNMLRIATYRRWYLDQIGFAAIAVLLSLHLHIKTCPVFGTVLLSVGALCAFELHSLWKQKRSCILELLLAAFEALLCRCVHAVFAISESKCHNELLFRSLEVLMDEKLGLKEERKCNLSRPGALSAKRPQSIDAELDPFGKYASCFWVEHLYSLCTPAYGGVKRIPYEGLLLQFMENYFLHWLRNLSQQDKIRNCVGTMRKIVGVIEKRPTKNERLDLLLKDAERFMTRFAQMIEDAPFQAYGSALAFCPTDSILRSIFWKQVLPIAKNIKTSQNDWSPLLQTLSCDKLERIASVAISHDGKIVASASDHTVRLWDIETGRLTKVFTSHGVSFQSVAFLRCGNVVACGLKSSFSGEVMGWDISTGESIGSFDTDFVPSYLTCSPWSDTIAVRGRVGPIEIWHFDKGDSGRRYLEQKVPNVDTLTMAFTSNAHLIVDGFSEVKVWNIATSELVYMAIKPQGDLLKPRARIDSLALQLLDGDSSAELWDPATYTLCQRVAKAGYCTDKVALSPNGKIYAIASDTSGSQIELWSSKDVPWSEKPHIDNRNLYEFMLVSPDGSILATGTEKEGLRLMNLENGVLVPLAGPILDSFPSRLVFSPCGNLLAYEPAFSSGPHKIFVWSLRDKKETHCIGVCKSCPISSMIFSPNGQMLAFDDEDGVALWNLDTGAHRILAGGFEDGHLLAFSGNSHFIAFPAVDNTIDVWDCTTFGFIMRLQGHTDYLTAIALSFNGQQVASSSNDNTFRVWNTRNEMSEESTIEATQKDSMTLSEENMRALTFLQDDNLLISLNHNHELWIWNLRDRAVRYNRAY</sequence>
<accession>A0A365N522</accession>
<evidence type="ECO:0000313" key="6">
    <source>
        <dbReference type="Proteomes" id="UP000251714"/>
    </source>
</evidence>
<gene>
    <name evidence="5" type="ORF">FPRO05_12118</name>
</gene>
<keyword evidence="1 3" id="KW-0853">WD repeat</keyword>
<organism evidence="5 6">
    <name type="scientific">Gibberella intermedia</name>
    <name type="common">Bulb rot disease fungus</name>
    <name type="synonym">Fusarium proliferatum</name>
    <dbReference type="NCBI Taxonomy" id="948311"/>
    <lineage>
        <taxon>Eukaryota</taxon>
        <taxon>Fungi</taxon>
        <taxon>Dikarya</taxon>
        <taxon>Ascomycota</taxon>
        <taxon>Pezizomycotina</taxon>
        <taxon>Sordariomycetes</taxon>
        <taxon>Hypocreomycetidae</taxon>
        <taxon>Hypocreales</taxon>
        <taxon>Nectriaceae</taxon>
        <taxon>Fusarium</taxon>
        <taxon>Fusarium fujikuroi species complex</taxon>
    </lineage>
</organism>
<dbReference type="PANTHER" id="PTHR10039:SF14">
    <property type="entry name" value="NACHT DOMAIN-CONTAINING PROTEIN"/>
    <property type="match status" value="1"/>
</dbReference>
<dbReference type="SUPFAM" id="SSF52540">
    <property type="entry name" value="P-loop containing nucleoside triphosphate hydrolases"/>
    <property type="match status" value="1"/>
</dbReference>
<dbReference type="InterPro" id="IPR001680">
    <property type="entry name" value="WD40_rpt"/>
</dbReference>
<feature type="domain" description="Nephrocystin 3-like N-terminal" evidence="4">
    <location>
        <begin position="55"/>
        <end position="239"/>
    </location>
</feature>
<dbReference type="PROSITE" id="PS00678">
    <property type="entry name" value="WD_REPEATS_1"/>
    <property type="match status" value="1"/>
</dbReference>
<dbReference type="Pfam" id="PF24883">
    <property type="entry name" value="NPHP3_N"/>
    <property type="match status" value="1"/>
</dbReference>
<dbReference type="PROSITE" id="PS50294">
    <property type="entry name" value="WD_REPEATS_REGION"/>
    <property type="match status" value="1"/>
</dbReference>
<dbReference type="InterPro" id="IPR015943">
    <property type="entry name" value="WD40/YVTN_repeat-like_dom_sf"/>
</dbReference>
<dbReference type="Pfam" id="PF00400">
    <property type="entry name" value="WD40"/>
    <property type="match status" value="2"/>
</dbReference>
<feature type="repeat" description="WD" evidence="3">
    <location>
        <begin position="768"/>
        <end position="790"/>
    </location>
</feature>
<keyword evidence="2" id="KW-0677">Repeat</keyword>
<dbReference type="SMART" id="SM00320">
    <property type="entry name" value="WD40"/>
    <property type="match status" value="5"/>
</dbReference>
<evidence type="ECO:0000256" key="1">
    <source>
        <dbReference type="ARBA" id="ARBA00022574"/>
    </source>
</evidence>
<dbReference type="PANTHER" id="PTHR10039">
    <property type="entry name" value="AMELOGENIN"/>
    <property type="match status" value="1"/>
</dbReference>
<comment type="caution">
    <text evidence="5">The sequence shown here is derived from an EMBL/GenBank/DDBJ whole genome shotgun (WGS) entry which is preliminary data.</text>
</comment>
<dbReference type="Proteomes" id="UP000251714">
    <property type="component" value="Unassembled WGS sequence"/>
</dbReference>
<name>A0A365N522_GIBIN</name>
<evidence type="ECO:0000313" key="5">
    <source>
        <dbReference type="EMBL" id="RBA15897.1"/>
    </source>
</evidence>
<evidence type="ECO:0000259" key="4">
    <source>
        <dbReference type="Pfam" id="PF24883"/>
    </source>
</evidence>
<proteinExistence type="predicted"/>
<dbReference type="AlphaFoldDB" id="A0A365N522"/>
<protein>
    <recommendedName>
        <fullName evidence="4">Nephrocystin 3-like N-terminal domain-containing protein</fullName>
    </recommendedName>
</protein>
<dbReference type="InterPro" id="IPR019775">
    <property type="entry name" value="WD40_repeat_CS"/>
</dbReference>
<reference evidence="5 6" key="1">
    <citation type="submission" date="2017-12" db="EMBL/GenBank/DDBJ databases">
        <title>Genome sequence of the mycotoxigenic crop pathogen Fusarium proliferatum, strain ITEM 2341 from Date Palm.</title>
        <authorList>
            <person name="Almiman B.F."/>
            <person name="Shittu T.A."/>
            <person name="Muthumeenakshi S."/>
            <person name="Baroncelli R."/>
            <person name="Sreenivasaprasada S."/>
        </authorList>
    </citation>
    <scope>NUCLEOTIDE SEQUENCE [LARGE SCALE GENOMIC DNA]</scope>
    <source>
        <strain evidence="5 6">ITEM 2341</strain>
    </source>
</reference>
<dbReference type="InterPro" id="IPR056884">
    <property type="entry name" value="NPHP3-like_N"/>
</dbReference>
<dbReference type="SUPFAM" id="SSF69322">
    <property type="entry name" value="Tricorn protease domain 2"/>
    <property type="match status" value="1"/>
</dbReference>
<dbReference type="InterPro" id="IPR027417">
    <property type="entry name" value="P-loop_NTPase"/>
</dbReference>
<evidence type="ECO:0000256" key="3">
    <source>
        <dbReference type="PROSITE-ProRule" id="PRU00221"/>
    </source>
</evidence>
<dbReference type="SUPFAM" id="SSF82171">
    <property type="entry name" value="DPP6 N-terminal domain-like"/>
    <property type="match status" value="1"/>
</dbReference>
<feature type="repeat" description="WD" evidence="3">
    <location>
        <begin position="1179"/>
        <end position="1220"/>
    </location>
</feature>
<dbReference type="Gene3D" id="2.130.10.10">
    <property type="entry name" value="YVTN repeat-like/Quinoprotein amine dehydrogenase"/>
    <property type="match status" value="3"/>
</dbReference>
<evidence type="ECO:0000256" key="2">
    <source>
        <dbReference type="ARBA" id="ARBA00022737"/>
    </source>
</evidence>